<accession>A0A1I7XFU5</accession>
<dbReference type="InterPro" id="IPR011641">
    <property type="entry name" value="Tyr-kin_ephrin_A/B_rcpt-like"/>
</dbReference>
<dbReference type="Pfam" id="PF23087">
    <property type="entry name" value="MRH_ELAPOR1_9th"/>
    <property type="match status" value="1"/>
</dbReference>
<dbReference type="InterPro" id="IPR009030">
    <property type="entry name" value="Growth_fac_rcpt_cys_sf"/>
</dbReference>
<dbReference type="SMART" id="SM01411">
    <property type="entry name" value="Ephrin_rec_like"/>
    <property type="match status" value="1"/>
</dbReference>
<dbReference type="Pfam" id="PF23032">
    <property type="entry name" value="GBD_ELAPOR1-like_3rd"/>
    <property type="match status" value="1"/>
</dbReference>
<evidence type="ECO:0000259" key="1">
    <source>
        <dbReference type="Pfam" id="PF07699"/>
    </source>
</evidence>
<dbReference type="AlphaFoldDB" id="A0A1I7XFU5"/>
<dbReference type="InterPro" id="IPR056609">
    <property type="entry name" value="Elapor1-like_3rd"/>
</dbReference>
<dbReference type="SUPFAM" id="SSF57184">
    <property type="entry name" value="Growth factor receptor domain"/>
    <property type="match status" value="1"/>
</dbReference>
<dbReference type="InterPro" id="IPR056610">
    <property type="entry name" value="Elapor1/2_TNFR-like"/>
</dbReference>
<evidence type="ECO:0000259" key="3">
    <source>
        <dbReference type="Pfam" id="PF23087"/>
    </source>
</evidence>
<dbReference type="Gene3D" id="2.10.50.10">
    <property type="entry name" value="Tumor Necrosis Factor Receptor, subunit A, domain 2"/>
    <property type="match status" value="1"/>
</dbReference>
<name>A0A1I7XFU5_HETBA</name>
<feature type="domain" description="Elapor1-like galactose binding" evidence="2">
    <location>
        <begin position="22"/>
        <end position="141"/>
    </location>
</feature>
<dbReference type="InterPro" id="IPR056607">
    <property type="entry name" value="Elapor1/2_MRH"/>
</dbReference>
<reference evidence="6" key="1">
    <citation type="submission" date="2016-11" db="UniProtKB">
        <authorList>
            <consortium name="WormBaseParasite"/>
        </authorList>
    </citation>
    <scope>IDENTIFICATION</scope>
</reference>
<dbReference type="PANTHER" id="PTHR22727:SF15">
    <property type="entry name" value="MRH DOMAIN-CONTAINING PROTEIN"/>
    <property type="match status" value="1"/>
</dbReference>
<feature type="domain" description="Tyrosine-protein kinase ephrin type A/B receptor-like" evidence="1">
    <location>
        <begin position="192"/>
        <end position="226"/>
    </location>
</feature>
<dbReference type="PANTHER" id="PTHR22727">
    <property type="entry name" value="PROTEIN CBG13728"/>
    <property type="match status" value="1"/>
</dbReference>
<dbReference type="Proteomes" id="UP000095283">
    <property type="component" value="Unplaced"/>
</dbReference>
<evidence type="ECO:0000313" key="6">
    <source>
        <dbReference type="WBParaSite" id="Hba_16387"/>
    </source>
</evidence>
<evidence type="ECO:0000259" key="2">
    <source>
        <dbReference type="Pfam" id="PF23032"/>
    </source>
</evidence>
<dbReference type="WBParaSite" id="Hba_16387">
    <property type="protein sequence ID" value="Hba_16387"/>
    <property type="gene ID" value="Hba_16387"/>
</dbReference>
<feature type="domain" description="Elapor1/2 TNF receptor-like" evidence="4">
    <location>
        <begin position="291"/>
        <end position="317"/>
    </location>
</feature>
<feature type="domain" description="Elapor1/2 mannose 6-phosphate receptor homology" evidence="3">
    <location>
        <begin position="562"/>
        <end position="626"/>
    </location>
</feature>
<evidence type="ECO:0000313" key="5">
    <source>
        <dbReference type="Proteomes" id="UP000095283"/>
    </source>
</evidence>
<organism evidence="5 6">
    <name type="scientific">Heterorhabditis bacteriophora</name>
    <name type="common">Entomopathogenic nematode worm</name>
    <dbReference type="NCBI Taxonomy" id="37862"/>
    <lineage>
        <taxon>Eukaryota</taxon>
        <taxon>Metazoa</taxon>
        <taxon>Ecdysozoa</taxon>
        <taxon>Nematoda</taxon>
        <taxon>Chromadorea</taxon>
        <taxon>Rhabditida</taxon>
        <taxon>Rhabditina</taxon>
        <taxon>Rhabditomorpha</taxon>
        <taxon>Strongyloidea</taxon>
        <taxon>Heterorhabditidae</taxon>
        <taxon>Heterorhabditis</taxon>
    </lineage>
</organism>
<dbReference type="GO" id="GO:0016020">
    <property type="term" value="C:membrane"/>
    <property type="evidence" value="ECO:0007669"/>
    <property type="project" value="TreeGrafter"/>
</dbReference>
<dbReference type="Pfam" id="PF23091">
    <property type="entry name" value="TNFR_ELAPOR1_6th"/>
    <property type="match status" value="1"/>
</dbReference>
<dbReference type="Pfam" id="PF07699">
    <property type="entry name" value="Ephrin_rec_like"/>
    <property type="match status" value="1"/>
</dbReference>
<evidence type="ECO:0000259" key="4">
    <source>
        <dbReference type="Pfam" id="PF23091"/>
    </source>
</evidence>
<proteinExistence type="predicted"/>
<sequence length="731" mass="81745">MSAMSSSECIWLSLGQYSLGGGIRYEEFTTLPVGFSIENFDADSDQFIDTSSRSTMPCPPELVNNTIGVFLKNVKNTFRAGWVIRNEELLYIPTPCISRLSFSASLVRAGFAEYSYHMPRNNRALSLQVDVRNQQCQSYRRRIELRSGTVKYLSWTVSNSAGMKASSEPIRIARIDILGLAFIQECSPCPAGTYSDIGSAECIACAAGFHSSKGAGKCERCPESQFSGPKSAICVNRPPCRQSDFYPVTESCNNGSTRTIYKKVQPEVCRVDLPGAADLPPPGPWRSCPTCNPGMEKDQHGVCVFCEKEHFSDGNDVSLVCNIGEAWFASGSALISASSLEKGIALEMVLSIDEGFSNPLYPHETVATLQSPVAHITIVFDTFCADSSCVLYILEGDRKKTSNYRFLAAFNGTQPKRVWSHSIVKQSPAQFMNKNSDFDHLCIRCPVNTYVNTSSERFLYENYGNELNYPIFYIEILFCYLGRGQLRVLKYSPEKEHLIITLLICHYLVGPSVARSSLRSLTPLAMRLEAISVERQHNAWKLTNQMLEYEGIENSSLPMDIHLWFDTVGQPSEACPIGNTFVITARCQPTRKQPEVIRLPHTCPDGTCDGCLFNAIIESAQACPVCKAGDYEKIRGECVQGQQTIHYIPDKFNYNSILSPIFLNFLFFRLEYKYTRLIESRTGELPTAESCGLEEDEDDETTDRVIFSKGKKRLFSGREDKEAFVPLENED</sequence>
<keyword evidence="5" id="KW-1185">Reference proteome</keyword>
<protein>
    <submittedName>
        <fullName evidence="6">Ephrin_rec_like domain-containing protein</fullName>
    </submittedName>
</protein>
<dbReference type="InterPro" id="IPR039181">
    <property type="entry name" value="Elapor1/2"/>
</dbReference>